<dbReference type="AlphaFoldDB" id="C7Z5N2"/>
<dbReference type="OrthoDB" id="5114523at2759"/>
<keyword evidence="2" id="KW-1185">Reference proteome</keyword>
<dbReference type="Proteomes" id="UP000005206">
    <property type="component" value="Chromosome 2"/>
</dbReference>
<dbReference type="VEuPathDB" id="FungiDB:NECHADRAFT_75810"/>
<accession>C7Z5N2</accession>
<dbReference type="HOGENOM" id="CLU_2085419_0_0_1"/>
<dbReference type="GeneID" id="9678645"/>
<evidence type="ECO:0000313" key="2">
    <source>
        <dbReference type="Proteomes" id="UP000005206"/>
    </source>
</evidence>
<organism evidence="1 2">
    <name type="scientific">Fusarium vanettenii (strain ATCC MYA-4622 / CBS 123669 / FGSC 9596 / NRRL 45880 / 77-13-4)</name>
    <name type="common">Fusarium solani subsp. pisi</name>
    <dbReference type="NCBI Taxonomy" id="660122"/>
    <lineage>
        <taxon>Eukaryota</taxon>
        <taxon>Fungi</taxon>
        <taxon>Dikarya</taxon>
        <taxon>Ascomycota</taxon>
        <taxon>Pezizomycotina</taxon>
        <taxon>Sordariomycetes</taxon>
        <taxon>Hypocreomycetidae</taxon>
        <taxon>Hypocreales</taxon>
        <taxon>Nectriaceae</taxon>
        <taxon>Fusarium</taxon>
        <taxon>Fusarium solani species complex</taxon>
        <taxon>Fusarium vanettenii</taxon>
    </lineage>
</organism>
<reference evidence="1 2" key="1">
    <citation type="journal article" date="2009" name="PLoS Genet.">
        <title>The genome of Nectria haematococca: contribution of supernumerary chromosomes to gene expansion.</title>
        <authorList>
            <person name="Coleman J.J."/>
            <person name="Rounsley S.D."/>
            <person name="Rodriguez-Carres M."/>
            <person name="Kuo A."/>
            <person name="Wasmann C.C."/>
            <person name="Grimwood J."/>
            <person name="Schmutz J."/>
            <person name="Taga M."/>
            <person name="White G.J."/>
            <person name="Zhou S."/>
            <person name="Schwartz D.C."/>
            <person name="Freitag M."/>
            <person name="Ma L.J."/>
            <person name="Danchin E.G."/>
            <person name="Henrissat B."/>
            <person name="Coutinho P.M."/>
            <person name="Nelson D.R."/>
            <person name="Straney D."/>
            <person name="Napoli C.A."/>
            <person name="Barker B.M."/>
            <person name="Gribskov M."/>
            <person name="Rep M."/>
            <person name="Kroken S."/>
            <person name="Molnar I."/>
            <person name="Rensing C."/>
            <person name="Kennell J.C."/>
            <person name="Zamora J."/>
            <person name="Farman M.L."/>
            <person name="Selker E.U."/>
            <person name="Salamov A."/>
            <person name="Shapiro H."/>
            <person name="Pangilinan J."/>
            <person name="Lindquist E."/>
            <person name="Lamers C."/>
            <person name="Grigoriev I.V."/>
            <person name="Geiser D.M."/>
            <person name="Covert S.F."/>
            <person name="Temporini E."/>
            <person name="Vanetten H.D."/>
        </authorList>
    </citation>
    <scope>NUCLEOTIDE SEQUENCE [LARGE SCALE GENOMIC DNA]</scope>
    <source>
        <strain evidence="2">ATCC MYA-4622 / CBS 123669 / FGSC 9596 / NRRL 45880 / 77-13-4</strain>
    </source>
</reference>
<protein>
    <submittedName>
        <fullName evidence="1">Uncharacterized protein</fullName>
    </submittedName>
</protein>
<dbReference type="KEGG" id="nhe:NECHADRAFT_75810"/>
<dbReference type="EMBL" id="GG698910">
    <property type="protein sequence ID" value="EEU39980.1"/>
    <property type="molecule type" value="Genomic_DNA"/>
</dbReference>
<gene>
    <name evidence="1" type="ORF">NECHADRAFT_75810</name>
</gene>
<dbReference type="RefSeq" id="XP_003045693.1">
    <property type="nucleotide sequence ID" value="XM_003045647.1"/>
</dbReference>
<name>C7Z5N2_FUSV7</name>
<sequence>MVSPFGGLAREPGLACGLQKVRRWGRRVWRYRGSWRSAYPGAGSGGAGVGEIRYRGRWILLQDSCISPTVAPTADWGAPIDASRRDDHNGIGHASLAPLPEAWWPFEERWKGATRAL</sequence>
<evidence type="ECO:0000313" key="1">
    <source>
        <dbReference type="EMBL" id="EEU39980.1"/>
    </source>
</evidence>
<proteinExistence type="predicted"/>
<dbReference type="InParanoid" id="C7Z5N2"/>